<evidence type="ECO:0000313" key="2">
    <source>
        <dbReference type="EMBL" id="GAA4170104.1"/>
    </source>
</evidence>
<reference evidence="3" key="1">
    <citation type="journal article" date="2019" name="Int. J. Syst. Evol. Microbiol.">
        <title>The Global Catalogue of Microorganisms (GCM) 10K type strain sequencing project: providing services to taxonomists for standard genome sequencing and annotation.</title>
        <authorList>
            <consortium name="The Broad Institute Genomics Platform"/>
            <consortium name="The Broad Institute Genome Sequencing Center for Infectious Disease"/>
            <person name="Wu L."/>
            <person name="Ma J."/>
        </authorList>
    </citation>
    <scope>NUCLEOTIDE SEQUENCE [LARGE SCALE GENOMIC DNA]</scope>
    <source>
        <strain evidence="3">JCM 17591</strain>
    </source>
</reference>
<organism evidence="2 3">
    <name type="scientific">Gryllotalpicola koreensis</name>
    <dbReference type="NCBI Taxonomy" id="993086"/>
    <lineage>
        <taxon>Bacteria</taxon>
        <taxon>Bacillati</taxon>
        <taxon>Actinomycetota</taxon>
        <taxon>Actinomycetes</taxon>
        <taxon>Micrococcales</taxon>
        <taxon>Microbacteriaceae</taxon>
        <taxon>Gryllotalpicola</taxon>
    </lineage>
</organism>
<evidence type="ECO:0008006" key="4">
    <source>
        <dbReference type="Google" id="ProtNLM"/>
    </source>
</evidence>
<accession>A0ABP7ZTN0</accession>
<proteinExistence type="predicted"/>
<comment type="caution">
    <text evidence="2">The sequence shown here is derived from an EMBL/GenBank/DDBJ whole genome shotgun (WGS) entry which is preliminary data.</text>
</comment>
<dbReference type="RefSeq" id="WP_344751929.1">
    <property type="nucleotide sequence ID" value="NZ_BAABBW010000001.1"/>
</dbReference>
<protein>
    <recommendedName>
        <fullName evidence="4">DUF3263 domain-containing protein</fullName>
    </recommendedName>
</protein>
<sequence>MSTERTPNAGGAPRVPRRSRRRKNIEFVEHLTGQEQMLITFPWSRNLSAAEREEFADALANHPSSFSNAQLEALIVSWKRRAQLAQARSQTAGVTRAA</sequence>
<evidence type="ECO:0000256" key="1">
    <source>
        <dbReference type="SAM" id="MobiDB-lite"/>
    </source>
</evidence>
<dbReference type="EMBL" id="BAABBW010000001">
    <property type="protein sequence ID" value="GAA4170104.1"/>
    <property type="molecule type" value="Genomic_DNA"/>
</dbReference>
<evidence type="ECO:0000313" key="3">
    <source>
        <dbReference type="Proteomes" id="UP001501079"/>
    </source>
</evidence>
<name>A0ABP7ZTN0_9MICO</name>
<gene>
    <name evidence="2" type="ORF">GCM10022287_07470</name>
</gene>
<feature type="region of interest" description="Disordered" evidence="1">
    <location>
        <begin position="1"/>
        <end position="23"/>
    </location>
</feature>
<dbReference type="Proteomes" id="UP001501079">
    <property type="component" value="Unassembled WGS sequence"/>
</dbReference>
<keyword evidence="3" id="KW-1185">Reference proteome</keyword>